<evidence type="ECO:0000256" key="18">
    <source>
        <dbReference type="ARBA" id="ARBA00031026"/>
    </source>
</evidence>
<dbReference type="PANTHER" id="PTHR21071">
    <property type="entry name" value="UDP-N-ACETYLENOLPYRUVOYLGLUCOSAMINE REDUCTASE"/>
    <property type="match status" value="1"/>
</dbReference>
<dbReference type="Proteomes" id="UP000313645">
    <property type="component" value="Unassembled WGS sequence"/>
</dbReference>
<dbReference type="EC" id="1.3.1.98" evidence="6 20"/>
<dbReference type="PANTHER" id="PTHR21071:SF4">
    <property type="entry name" value="UDP-N-ACETYLENOLPYRUVOYLGLUCOSAMINE REDUCTASE"/>
    <property type="match status" value="1"/>
</dbReference>
<keyword evidence="13 20" id="KW-0133">Cell shape</keyword>
<comment type="subcellular location">
    <subcellularLocation>
        <location evidence="3 20">Cytoplasm</location>
    </subcellularLocation>
</comment>
<feature type="active site" description="Proton donor" evidence="20">
    <location>
        <position position="242"/>
    </location>
</feature>
<evidence type="ECO:0000256" key="2">
    <source>
        <dbReference type="ARBA" id="ARBA00003921"/>
    </source>
</evidence>
<keyword evidence="15 20" id="KW-0560">Oxidoreductase</keyword>
<evidence type="ECO:0000256" key="20">
    <source>
        <dbReference type="HAMAP-Rule" id="MF_00037"/>
    </source>
</evidence>
<comment type="catalytic activity">
    <reaction evidence="19 20">
        <text>UDP-N-acetyl-alpha-D-muramate + NADP(+) = UDP-N-acetyl-3-O-(1-carboxyvinyl)-alpha-D-glucosamine + NADPH + H(+)</text>
        <dbReference type="Rhea" id="RHEA:12248"/>
        <dbReference type="ChEBI" id="CHEBI:15378"/>
        <dbReference type="ChEBI" id="CHEBI:57783"/>
        <dbReference type="ChEBI" id="CHEBI:58349"/>
        <dbReference type="ChEBI" id="CHEBI:68483"/>
        <dbReference type="ChEBI" id="CHEBI:70757"/>
        <dbReference type="EC" id="1.3.1.98"/>
    </reaction>
</comment>
<keyword evidence="23" id="KW-1185">Reference proteome</keyword>
<dbReference type="InterPro" id="IPR003170">
    <property type="entry name" value="MurB"/>
</dbReference>
<evidence type="ECO:0000256" key="13">
    <source>
        <dbReference type="ARBA" id="ARBA00022960"/>
    </source>
</evidence>
<organism evidence="22 23">
    <name type="scientific">Marinobacter halodurans</name>
    <dbReference type="NCBI Taxonomy" id="2528979"/>
    <lineage>
        <taxon>Bacteria</taxon>
        <taxon>Pseudomonadati</taxon>
        <taxon>Pseudomonadota</taxon>
        <taxon>Gammaproteobacteria</taxon>
        <taxon>Pseudomonadales</taxon>
        <taxon>Marinobacteraceae</taxon>
        <taxon>Marinobacter</taxon>
    </lineage>
</organism>
<dbReference type="Gene3D" id="3.30.43.10">
    <property type="entry name" value="Uridine Diphospho-n-acetylenolpyruvylglucosamine Reductase, domain 2"/>
    <property type="match status" value="1"/>
</dbReference>
<evidence type="ECO:0000256" key="3">
    <source>
        <dbReference type="ARBA" id="ARBA00004496"/>
    </source>
</evidence>
<evidence type="ECO:0000256" key="8">
    <source>
        <dbReference type="ARBA" id="ARBA00022490"/>
    </source>
</evidence>
<evidence type="ECO:0000256" key="17">
    <source>
        <dbReference type="ARBA" id="ARBA00023316"/>
    </source>
</evidence>
<feature type="domain" description="FAD-binding PCMH-type" evidence="21">
    <location>
        <begin position="21"/>
        <end position="192"/>
    </location>
</feature>
<dbReference type="GO" id="GO:0008762">
    <property type="term" value="F:UDP-N-acetylmuramate dehydrogenase activity"/>
    <property type="evidence" value="ECO:0007669"/>
    <property type="project" value="UniProtKB-EC"/>
</dbReference>
<keyword evidence="17 20" id="KW-0961">Cell wall biogenesis/degradation</keyword>
<evidence type="ECO:0000256" key="10">
    <source>
        <dbReference type="ARBA" id="ARBA00022630"/>
    </source>
</evidence>
<proteinExistence type="inferred from homology"/>
<name>A0ABY1ZS46_9GAMM</name>
<dbReference type="InterPro" id="IPR016167">
    <property type="entry name" value="FAD-bd_PCMH_sub1"/>
</dbReference>
<comment type="cofactor">
    <cofactor evidence="1 20">
        <name>FAD</name>
        <dbReference type="ChEBI" id="CHEBI:57692"/>
    </cofactor>
</comment>
<accession>A0ABY1ZS46</accession>
<gene>
    <name evidence="20" type="primary">murB</name>
    <name evidence="22" type="ORF">EZI54_02020</name>
</gene>
<evidence type="ECO:0000256" key="14">
    <source>
        <dbReference type="ARBA" id="ARBA00022984"/>
    </source>
</evidence>
<dbReference type="Gene3D" id="3.90.78.10">
    <property type="entry name" value="UDP-N-acetylenolpyruvoylglucosamine reductase, C-terminal domain"/>
    <property type="match status" value="1"/>
</dbReference>
<evidence type="ECO:0000259" key="21">
    <source>
        <dbReference type="PROSITE" id="PS51387"/>
    </source>
</evidence>
<evidence type="ECO:0000256" key="6">
    <source>
        <dbReference type="ARBA" id="ARBA00012518"/>
    </source>
</evidence>
<evidence type="ECO:0000256" key="5">
    <source>
        <dbReference type="ARBA" id="ARBA00010485"/>
    </source>
</evidence>
<evidence type="ECO:0000256" key="4">
    <source>
        <dbReference type="ARBA" id="ARBA00004752"/>
    </source>
</evidence>
<dbReference type="NCBIfam" id="NF000755">
    <property type="entry name" value="PRK00046.1"/>
    <property type="match status" value="1"/>
</dbReference>
<evidence type="ECO:0000256" key="19">
    <source>
        <dbReference type="ARBA" id="ARBA00048914"/>
    </source>
</evidence>
<keyword evidence="12 20" id="KW-0521">NADP</keyword>
<dbReference type="InterPro" id="IPR016166">
    <property type="entry name" value="FAD-bd_PCMH"/>
</dbReference>
<dbReference type="RefSeq" id="WP_131478514.1">
    <property type="nucleotide sequence ID" value="NZ_SJDL01000002.1"/>
</dbReference>
<feature type="active site" evidence="20">
    <location>
        <position position="337"/>
    </location>
</feature>
<dbReference type="SUPFAM" id="SSF56176">
    <property type="entry name" value="FAD-binding/transporter-associated domain-like"/>
    <property type="match status" value="1"/>
</dbReference>
<dbReference type="InterPro" id="IPR006094">
    <property type="entry name" value="Oxid_FAD_bind_N"/>
</dbReference>
<dbReference type="InterPro" id="IPR036635">
    <property type="entry name" value="MurB_C_sf"/>
</dbReference>
<dbReference type="InterPro" id="IPR016169">
    <property type="entry name" value="FAD-bd_PCMH_sub2"/>
</dbReference>
<evidence type="ECO:0000256" key="11">
    <source>
        <dbReference type="ARBA" id="ARBA00022827"/>
    </source>
</evidence>
<dbReference type="Pfam" id="PF02873">
    <property type="entry name" value="MurB_C"/>
    <property type="match status" value="1"/>
</dbReference>
<evidence type="ECO:0000256" key="1">
    <source>
        <dbReference type="ARBA" id="ARBA00001974"/>
    </source>
</evidence>
<reference evidence="22 23" key="1">
    <citation type="submission" date="2019-02" db="EMBL/GenBank/DDBJ databases">
        <title>Marinobacter halodurans sp. nov., a marine bacterium isolated from sea tidal flat.</title>
        <authorList>
            <person name="Yoo Y."/>
            <person name="Lee D.W."/>
            <person name="Kim B.S."/>
            <person name="Kim J.-J."/>
        </authorList>
    </citation>
    <scope>NUCLEOTIDE SEQUENCE [LARGE SCALE GENOMIC DNA]</scope>
    <source>
        <strain evidence="22 23">YJ-S3-2</strain>
    </source>
</reference>
<dbReference type="InterPro" id="IPR036318">
    <property type="entry name" value="FAD-bd_PCMH-like_sf"/>
</dbReference>
<evidence type="ECO:0000256" key="7">
    <source>
        <dbReference type="ARBA" id="ARBA00015188"/>
    </source>
</evidence>
<keyword evidence="8 20" id="KW-0963">Cytoplasm</keyword>
<comment type="similarity">
    <text evidence="5 20">Belongs to the MurB family.</text>
</comment>
<dbReference type="NCBIfam" id="TIGR00179">
    <property type="entry name" value="murB"/>
    <property type="match status" value="1"/>
</dbReference>
<dbReference type="Gene3D" id="3.30.465.10">
    <property type="match status" value="1"/>
</dbReference>
<dbReference type="SUPFAM" id="SSF56194">
    <property type="entry name" value="Uridine diphospho-N-Acetylenolpyruvylglucosamine reductase, MurB, C-terminal domain"/>
    <property type="match status" value="1"/>
</dbReference>
<keyword evidence="14 20" id="KW-0573">Peptidoglycan synthesis</keyword>
<comment type="caution">
    <text evidence="22">The sequence shown here is derived from an EMBL/GenBank/DDBJ whole genome shotgun (WGS) entry which is preliminary data.</text>
</comment>
<keyword evidence="11 20" id="KW-0274">FAD</keyword>
<evidence type="ECO:0000256" key="9">
    <source>
        <dbReference type="ARBA" id="ARBA00022618"/>
    </source>
</evidence>
<evidence type="ECO:0000313" key="23">
    <source>
        <dbReference type="Proteomes" id="UP000313645"/>
    </source>
</evidence>
<dbReference type="EMBL" id="SJDL01000002">
    <property type="protein sequence ID" value="TBW59112.1"/>
    <property type="molecule type" value="Genomic_DNA"/>
</dbReference>
<evidence type="ECO:0000256" key="16">
    <source>
        <dbReference type="ARBA" id="ARBA00023306"/>
    </source>
</evidence>
<comment type="pathway">
    <text evidence="4 20">Cell wall biogenesis; peptidoglycan biosynthesis.</text>
</comment>
<dbReference type="HAMAP" id="MF_00037">
    <property type="entry name" value="MurB"/>
    <property type="match status" value="1"/>
</dbReference>
<feature type="active site" evidence="20">
    <location>
        <position position="169"/>
    </location>
</feature>
<dbReference type="NCBIfam" id="NF010478">
    <property type="entry name" value="PRK13903.1"/>
    <property type="match status" value="1"/>
</dbReference>
<evidence type="ECO:0000256" key="12">
    <source>
        <dbReference type="ARBA" id="ARBA00022857"/>
    </source>
</evidence>
<dbReference type="PROSITE" id="PS51387">
    <property type="entry name" value="FAD_PCMH"/>
    <property type="match status" value="1"/>
</dbReference>
<dbReference type="Pfam" id="PF01565">
    <property type="entry name" value="FAD_binding_4"/>
    <property type="match status" value="1"/>
</dbReference>
<sequence length="352" mass="38942">MNGRVIEPTADVSLQALNTLRLPARAAWFVRVTDVTSLQAALDWADERKLSVLVLGGGSNVILAGDFDGLVIRVGITGRCWSAVSGDMAVLEVGAGENWHETVMYTVKSGYRGLENLALIPGTVGAAPIQNIGAYGVELSATLLDVEAWDRDTGEVRRLMAEDCEFGYRDSVFKRHPERFVILRIRLQLSRTAPLNLGYRDLQEYFADEDIENLTAEDVAQAVIRVRCRKLPDPDFLPNVGSFFKNPVVGMEQYDALKTRFPELVAYVGESSAKLAAGWLIDACGWKGYRESHVGVHNRQALVLVHHGDGQGAELLSLAARIRDDVQARFGVTLEVEPRIFPLALREEFRFS</sequence>
<evidence type="ECO:0000313" key="22">
    <source>
        <dbReference type="EMBL" id="TBW59112.1"/>
    </source>
</evidence>
<evidence type="ECO:0000256" key="15">
    <source>
        <dbReference type="ARBA" id="ARBA00023002"/>
    </source>
</evidence>
<protein>
    <recommendedName>
        <fullName evidence="7 20">UDP-N-acetylenolpyruvoylglucosamine reductase</fullName>
        <ecNumber evidence="6 20">1.3.1.98</ecNumber>
    </recommendedName>
    <alternativeName>
        <fullName evidence="18 20">UDP-N-acetylmuramate dehydrogenase</fullName>
    </alternativeName>
</protein>
<dbReference type="InterPro" id="IPR011601">
    <property type="entry name" value="MurB_C"/>
</dbReference>
<keyword evidence="9 20" id="KW-0132">Cell division</keyword>
<keyword evidence="10 20" id="KW-0285">Flavoprotein</keyword>
<comment type="function">
    <text evidence="2 20">Cell wall formation.</text>
</comment>
<keyword evidence="16 20" id="KW-0131">Cell cycle</keyword>